<dbReference type="Pfam" id="PF05680">
    <property type="entry name" value="ATP-synt_E"/>
    <property type="match status" value="1"/>
</dbReference>
<comment type="caution">
    <text evidence="12">The sequence shown here is derived from an EMBL/GenBank/DDBJ whole genome shotgun (WGS) entry which is preliminary data.</text>
</comment>
<dbReference type="AlphaFoldDB" id="A0A9W6WDI0"/>
<evidence type="ECO:0000256" key="7">
    <source>
        <dbReference type="ARBA" id="ARBA00023065"/>
    </source>
</evidence>
<dbReference type="OrthoDB" id="2125027at2759"/>
<reference evidence="12" key="1">
    <citation type="submission" date="2023-04" db="EMBL/GenBank/DDBJ databases">
        <title>Candida boidinii NBRC 10035.</title>
        <authorList>
            <person name="Ichikawa N."/>
            <person name="Sato H."/>
            <person name="Tonouchi N."/>
        </authorList>
    </citation>
    <scope>NUCLEOTIDE SEQUENCE</scope>
    <source>
        <strain evidence="12">NBRC 10035</strain>
    </source>
</reference>
<evidence type="ECO:0000313" key="13">
    <source>
        <dbReference type="Proteomes" id="UP001165120"/>
    </source>
</evidence>
<protein>
    <recommendedName>
        <fullName evidence="11">ATP synthase F(0) complex subunit e, mitochondrial</fullName>
    </recommendedName>
</protein>
<evidence type="ECO:0000313" key="12">
    <source>
        <dbReference type="EMBL" id="GME80480.1"/>
    </source>
</evidence>
<evidence type="ECO:0000256" key="5">
    <source>
        <dbReference type="ARBA" id="ARBA00022781"/>
    </source>
</evidence>
<dbReference type="GO" id="GO:0005743">
    <property type="term" value="C:mitochondrial inner membrane"/>
    <property type="evidence" value="ECO:0007669"/>
    <property type="project" value="UniProtKB-SubCell"/>
</dbReference>
<keyword evidence="4 11" id="KW-0138">CF(0)</keyword>
<evidence type="ECO:0000256" key="2">
    <source>
        <dbReference type="ARBA" id="ARBA00007333"/>
    </source>
</evidence>
<comment type="function">
    <text evidence="11">Subunit e, of the mitochondrial membrane ATP synthase complex (F(1)F(0) ATP synthase or Complex V) that produces ATP from ADP in the presence of a proton gradient across the membrane which is generated by electron transport complexes of the respiratory chain. ATP synthase complex consist of a soluble F(1) head domain - the catalytic core - and a membrane F(1) domain - the membrane proton channel. These two domains are linked by a central stalk rotating inside the F(1) region and a stationary peripheral stalk. During catalysis, ATP synthesis in the catalytic domain of F(1) is coupled via a rotary mechanism of the central stalk subunits to proton translocation. In vivo, can only synthesize ATP although its ATP hydrolase activity can be activated artificially in vitro. Part of the complex F(0) domain.</text>
</comment>
<dbReference type="EMBL" id="BSXN01004063">
    <property type="protein sequence ID" value="GME80480.1"/>
    <property type="molecule type" value="Genomic_DNA"/>
</dbReference>
<dbReference type="GO" id="GO:0045259">
    <property type="term" value="C:proton-transporting ATP synthase complex"/>
    <property type="evidence" value="ECO:0007669"/>
    <property type="project" value="UniProtKB-UniRule"/>
</dbReference>
<evidence type="ECO:0000256" key="4">
    <source>
        <dbReference type="ARBA" id="ARBA00022547"/>
    </source>
</evidence>
<dbReference type="InterPro" id="IPR008386">
    <property type="entry name" value="ATP_synth_F0_esu_mt"/>
</dbReference>
<dbReference type="Proteomes" id="UP001165120">
    <property type="component" value="Unassembled WGS sequence"/>
</dbReference>
<evidence type="ECO:0000256" key="11">
    <source>
        <dbReference type="RuleBase" id="RU367005"/>
    </source>
</evidence>
<gene>
    <name evidence="12" type="ORF">Cboi02_000640500</name>
</gene>
<evidence type="ECO:0000256" key="9">
    <source>
        <dbReference type="ARBA" id="ARBA00023136"/>
    </source>
</evidence>
<evidence type="ECO:0000256" key="1">
    <source>
        <dbReference type="ARBA" id="ARBA00004273"/>
    </source>
</evidence>
<keyword evidence="10 11" id="KW-0066">ATP synthesis</keyword>
<keyword evidence="5 11" id="KW-0375">Hydrogen ion transport</keyword>
<keyword evidence="3 11" id="KW-0813">Transport</keyword>
<dbReference type="GO" id="GO:0015986">
    <property type="term" value="P:proton motive force-driven ATP synthesis"/>
    <property type="evidence" value="ECO:0007669"/>
    <property type="project" value="InterPro"/>
</dbReference>
<dbReference type="GO" id="GO:0015078">
    <property type="term" value="F:proton transmembrane transporter activity"/>
    <property type="evidence" value="ECO:0007669"/>
    <property type="project" value="InterPro"/>
</dbReference>
<keyword evidence="8 11" id="KW-0496">Mitochondrion</keyword>
<accession>A0A9W6WDI0</accession>
<keyword evidence="7 11" id="KW-0406">Ion transport</keyword>
<evidence type="ECO:0000256" key="8">
    <source>
        <dbReference type="ARBA" id="ARBA00023128"/>
    </source>
</evidence>
<comment type="subcellular location">
    <subcellularLocation>
        <location evidence="1 11">Mitochondrion inner membrane</location>
    </subcellularLocation>
</comment>
<keyword evidence="13" id="KW-1185">Reference proteome</keyword>
<proteinExistence type="inferred from homology"/>
<evidence type="ECO:0000256" key="6">
    <source>
        <dbReference type="ARBA" id="ARBA00022792"/>
    </source>
</evidence>
<sequence>MSTFNVLRWSAIAAGVIAGAYNTQVLKAEGQKKQEAFDFAEKTKLINEAKAEYAKLHPKKEVASTEINLEDPNLDFAQVILGAVEKLGN</sequence>
<comment type="similarity">
    <text evidence="2 11">Belongs to the ATPase e subunit family.</text>
</comment>
<keyword evidence="6 11" id="KW-0999">Mitochondrion inner membrane</keyword>
<evidence type="ECO:0000256" key="3">
    <source>
        <dbReference type="ARBA" id="ARBA00022448"/>
    </source>
</evidence>
<comment type="subunit">
    <text evidence="11">F-type ATPases have 2 components, CF(1) - the catalytic core - and CF(0) - the membrane proton channel. CF(1) and CF(0) have multiple subunits.</text>
</comment>
<evidence type="ECO:0000256" key="10">
    <source>
        <dbReference type="ARBA" id="ARBA00023310"/>
    </source>
</evidence>
<keyword evidence="9" id="KW-0472">Membrane</keyword>
<name>A0A9W6WDI0_CANBO</name>
<organism evidence="12 13">
    <name type="scientific">Candida boidinii</name>
    <name type="common">Yeast</name>
    <dbReference type="NCBI Taxonomy" id="5477"/>
    <lineage>
        <taxon>Eukaryota</taxon>
        <taxon>Fungi</taxon>
        <taxon>Dikarya</taxon>
        <taxon>Ascomycota</taxon>
        <taxon>Saccharomycotina</taxon>
        <taxon>Pichiomycetes</taxon>
        <taxon>Pichiales</taxon>
        <taxon>Pichiaceae</taxon>
        <taxon>Ogataea</taxon>
        <taxon>Ogataea/Candida clade</taxon>
    </lineage>
</organism>